<dbReference type="PRINTS" id="PR00119">
    <property type="entry name" value="CATATPASE"/>
</dbReference>
<dbReference type="InterPro" id="IPR023299">
    <property type="entry name" value="ATPase_P-typ_cyto_dom_N"/>
</dbReference>
<feature type="domain" description="P-type ATPase A" evidence="14">
    <location>
        <begin position="72"/>
        <end position="176"/>
    </location>
</feature>
<dbReference type="InterPro" id="IPR044492">
    <property type="entry name" value="P_typ_ATPase_HD_dom"/>
</dbReference>
<comment type="catalytic activity">
    <reaction evidence="12">
        <text>ATP + H2O = ADP + phosphate + H(+)</text>
        <dbReference type="Rhea" id="RHEA:13065"/>
        <dbReference type="ChEBI" id="CHEBI:15377"/>
        <dbReference type="ChEBI" id="CHEBI:15378"/>
        <dbReference type="ChEBI" id="CHEBI:30616"/>
        <dbReference type="ChEBI" id="CHEBI:43474"/>
        <dbReference type="ChEBI" id="CHEBI:456216"/>
    </reaction>
</comment>
<dbReference type="SFLD" id="SFLDG00002">
    <property type="entry name" value="C1.7:_P-type_atpase_like"/>
    <property type="match status" value="1"/>
</dbReference>
<dbReference type="RefSeq" id="XP_009016628.1">
    <property type="nucleotide sequence ID" value="XM_009018380.1"/>
</dbReference>
<feature type="transmembrane region" description="Helical" evidence="13">
    <location>
        <begin position="21"/>
        <end position="41"/>
    </location>
</feature>
<dbReference type="Gene3D" id="2.70.150.10">
    <property type="entry name" value="Calcium-transporting ATPase, cytoplasmic transduction domain A"/>
    <property type="match status" value="1"/>
</dbReference>
<evidence type="ECO:0000256" key="11">
    <source>
        <dbReference type="ARBA" id="ARBA00023136"/>
    </source>
</evidence>
<dbReference type="OrthoDB" id="48943at2759"/>
<feature type="transmembrane region" description="Helical" evidence="13">
    <location>
        <begin position="225"/>
        <end position="250"/>
    </location>
</feature>
<keyword evidence="4 13" id="KW-0812">Transmembrane</keyword>
<evidence type="ECO:0000256" key="6">
    <source>
        <dbReference type="ARBA" id="ARBA00022741"/>
    </source>
</evidence>
<evidence type="ECO:0000256" key="5">
    <source>
        <dbReference type="ARBA" id="ARBA00022723"/>
    </source>
</evidence>
<keyword evidence="11 13" id="KW-0472">Membrane</keyword>
<dbReference type="STRING" id="6412.T1G367"/>
<evidence type="ECO:0000256" key="12">
    <source>
        <dbReference type="ARBA" id="ARBA00049360"/>
    </source>
</evidence>
<evidence type="ECO:0000313" key="15">
    <source>
        <dbReference type="EMBL" id="ESO05313.1"/>
    </source>
</evidence>
<dbReference type="GeneID" id="20215515"/>
<dbReference type="eggNOG" id="KOG0208">
    <property type="taxonomic scope" value="Eukaryota"/>
</dbReference>
<dbReference type="OMA" id="DQDSYKF"/>
<keyword evidence="10 13" id="KW-1133">Transmembrane helix</keyword>
<dbReference type="SUPFAM" id="SSF81665">
    <property type="entry name" value="Calcium ATPase, transmembrane domain M"/>
    <property type="match status" value="1"/>
</dbReference>
<dbReference type="PANTHER" id="PTHR45630:SF8">
    <property type="entry name" value="CATION-TRANSPORTING ATPASE"/>
    <property type="match status" value="1"/>
</dbReference>
<keyword evidence="3" id="KW-0597">Phosphoprotein</keyword>
<dbReference type="InterPro" id="IPR023298">
    <property type="entry name" value="ATPase_P-typ_TM_dom_sf"/>
</dbReference>
<dbReference type="SUPFAM" id="SSF56784">
    <property type="entry name" value="HAD-like"/>
    <property type="match status" value="1"/>
</dbReference>
<sequence length="806" mass="90061">LTPFYVFQVFSILLWSAAESYYYYSACIFLMSVVSLIAQIVQERMMERALKKTVNNISTCLVARPGREGVMFEETSSINLVPGDVIQIPSSGCIMQCDAVLNSGTAIVNESMLTGESVPITKTSVLDNELVFNEKDHNRNILYCGTCVIQTRTVNMQPVTAMVIRTGFLTTKGSLICSILYPKSMDFKFTKDSYKYVAALSCVAVVGMVYTACCMALNGSVAEDVIIRMLDIVTIVVPPALPAALTYSIAIAQYRLKRNSIFCLNSKSINVCGSLDAFCFDKTGTLTEDGLDIYCIQPCGSPGNDVISSNSDSGIPLSSYYLDHIRINMASCHSLVCLDGIFCGDPIDLKMFEYTQWHFIEYEDATMTDLKTPIVVKPKLENQEKMIPEYGVLKQMPFSSKLQRMSVIVRSQQRPADSFDPLNTFSVYAKGSPETISSLSIAHTGWQKMLIQVLVHYTRQGFRVLALAWKPLYSDVPTSDQIESSLIFLGLIVMENKLKKETISTIKKLKNADLKIVMVTGDNLLTALNIAQKCFFIERNESVYFISLDTPNNSVDIPLLSFCQINEFEDDHFLGVSSSESNLKEAEVKQTKYHFAITGKMWKLFRSHYPDLVSKLVVRGTIFARFSPDQKKQLVEELQAVGYYVGMCGDGANDCGALKTAHSGISLSETEASVASPFTSKQANISCVVRLVREGRCALATSFGIFKFMTAYSMNQFLIACIFIWNLTLLSDMQFMYQDIFMLTPLSFTFCFTSSYKVLVARKPMISLVAFTPLLSIVTNLALNLATMIFMYYFTKNQTWLVKVQF</sequence>
<dbReference type="Pfam" id="PF00122">
    <property type="entry name" value="E1-E2_ATPase"/>
    <property type="match status" value="1"/>
</dbReference>
<feature type="transmembrane region" description="Helical" evidence="13">
    <location>
        <begin position="766"/>
        <end position="794"/>
    </location>
</feature>
<feature type="transmembrane region" description="Helical" evidence="13">
    <location>
        <begin position="196"/>
        <end position="219"/>
    </location>
</feature>
<dbReference type="NCBIfam" id="TIGR01657">
    <property type="entry name" value="P-ATPase-V"/>
    <property type="match status" value="1"/>
</dbReference>
<reference evidence="15" key="1">
    <citation type="journal article" date="2013" name="Nature">
        <title>Insights into bilaterian evolution from three spiralian genomes.</title>
        <authorList>
            <person name="Simakov O."/>
            <person name="Marletaz F."/>
            <person name="Cho S.J."/>
            <person name="Edsinger-Gonzales E."/>
            <person name="Havlak P."/>
            <person name="Hellsten U."/>
            <person name="Kuo D.H."/>
            <person name="Larsson T."/>
            <person name="Lv J."/>
            <person name="Arendt D."/>
            <person name="Savage R."/>
            <person name="Osoegawa K."/>
            <person name="de Jong P."/>
            <person name="Grimwood J."/>
            <person name="Chapman J.A."/>
            <person name="Shapiro H."/>
            <person name="Aerts A."/>
            <person name="Otillar R.P."/>
            <person name="Terry A.Y."/>
            <person name="Boore J.L."/>
            <person name="Grigoriev I.V."/>
            <person name="Lindberg D.R."/>
            <person name="Seaver E.C."/>
            <person name="Weisblat D.A."/>
            <person name="Putnam N.H."/>
            <person name="Rokhsar D.S."/>
        </authorList>
    </citation>
    <scope>NUCLEOTIDE SEQUENCE</scope>
</reference>
<evidence type="ECO:0000256" key="3">
    <source>
        <dbReference type="ARBA" id="ARBA00022553"/>
    </source>
</evidence>
<dbReference type="SFLD" id="SFLDS00003">
    <property type="entry name" value="Haloacid_Dehalogenase"/>
    <property type="match status" value="1"/>
</dbReference>
<dbReference type="InterPro" id="IPR023214">
    <property type="entry name" value="HAD_sf"/>
</dbReference>
<evidence type="ECO:0000256" key="7">
    <source>
        <dbReference type="ARBA" id="ARBA00022840"/>
    </source>
</evidence>
<protein>
    <recommendedName>
        <fullName evidence="14">P-type ATPase A domain-containing protein</fullName>
    </recommendedName>
</protein>
<name>V3V5M6_HELRO</name>
<proteinExistence type="inferred from homology"/>
<feature type="transmembrane region" description="Helical" evidence="13">
    <location>
        <begin position="740"/>
        <end position="759"/>
    </location>
</feature>
<keyword evidence="5" id="KW-0479">Metal-binding</keyword>
<dbReference type="InterPro" id="IPR008250">
    <property type="entry name" value="ATPase_P-typ_transduc_dom_A_sf"/>
</dbReference>
<dbReference type="InterPro" id="IPR036412">
    <property type="entry name" value="HAD-like_sf"/>
</dbReference>
<dbReference type="NCBIfam" id="TIGR01494">
    <property type="entry name" value="ATPase_P-type"/>
    <property type="match status" value="1"/>
</dbReference>
<evidence type="ECO:0000256" key="1">
    <source>
        <dbReference type="ARBA" id="ARBA00004141"/>
    </source>
</evidence>
<organism evidence="15">
    <name type="scientific">Helobdella robusta</name>
    <name type="common">Californian leech</name>
    <dbReference type="NCBI Taxonomy" id="6412"/>
    <lineage>
        <taxon>Eukaryota</taxon>
        <taxon>Metazoa</taxon>
        <taxon>Spiralia</taxon>
        <taxon>Lophotrochozoa</taxon>
        <taxon>Annelida</taxon>
        <taxon>Clitellata</taxon>
        <taxon>Hirudinea</taxon>
        <taxon>Rhynchobdellida</taxon>
        <taxon>Glossiphoniidae</taxon>
        <taxon>Helobdella</taxon>
    </lineage>
</organism>
<keyword evidence="8" id="KW-0460">Magnesium</keyword>
<feature type="non-terminal residue" evidence="15">
    <location>
        <position position="1"/>
    </location>
</feature>
<evidence type="ECO:0000256" key="10">
    <source>
        <dbReference type="ARBA" id="ARBA00022989"/>
    </source>
</evidence>
<evidence type="ECO:0000256" key="4">
    <source>
        <dbReference type="ARBA" id="ARBA00022692"/>
    </source>
</evidence>
<comment type="subcellular location">
    <subcellularLocation>
        <location evidence="1">Membrane</location>
        <topology evidence="1">Multi-pass membrane protein</topology>
    </subcellularLocation>
</comment>
<dbReference type="InterPro" id="IPR006544">
    <property type="entry name" value="P-type_TPase_V"/>
</dbReference>
<dbReference type="PANTHER" id="PTHR45630">
    <property type="entry name" value="CATION-TRANSPORTING ATPASE-RELATED"/>
    <property type="match status" value="1"/>
</dbReference>
<dbReference type="Gene3D" id="3.40.1110.10">
    <property type="entry name" value="Calcium-transporting ATPase, cytoplasmic domain N"/>
    <property type="match status" value="1"/>
</dbReference>
<feature type="transmembrane region" description="Helical" evidence="13">
    <location>
        <begin position="709"/>
        <end position="728"/>
    </location>
</feature>
<keyword evidence="7" id="KW-0067">ATP-binding</keyword>
<evidence type="ECO:0000256" key="8">
    <source>
        <dbReference type="ARBA" id="ARBA00022842"/>
    </source>
</evidence>
<evidence type="ECO:0000256" key="9">
    <source>
        <dbReference type="ARBA" id="ARBA00022967"/>
    </source>
</evidence>
<dbReference type="Pfam" id="PF13246">
    <property type="entry name" value="Cation_ATPase"/>
    <property type="match status" value="1"/>
</dbReference>
<comment type="similarity">
    <text evidence="2">Belongs to the cation transport ATPase (P-type) (TC 3.A.3) family. Type V subfamily.</text>
</comment>
<evidence type="ECO:0000256" key="13">
    <source>
        <dbReference type="SAM" id="Phobius"/>
    </source>
</evidence>
<dbReference type="PROSITE" id="PS00154">
    <property type="entry name" value="ATPASE_E1_E2"/>
    <property type="match status" value="1"/>
</dbReference>
<dbReference type="InterPro" id="IPR018303">
    <property type="entry name" value="ATPase_P-typ_P_site"/>
</dbReference>
<evidence type="ECO:0000256" key="2">
    <source>
        <dbReference type="ARBA" id="ARBA00006000"/>
    </source>
</evidence>
<gene>
    <name evidence="15" type="ORF">HELRODRAFT_78010</name>
</gene>
<dbReference type="InterPro" id="IPR001757">
    <property type="entry name" value="P_typ_ATPase"/>
</dbReference>
<dbReference type="SFLD" id="SFLDF00027">
    <property type="entry name" value="p-type_atpase"/>
    <property type="match status" value="1"/>
</dbReference>
<dbReference type="InterPro" id="IPR059000">
    <property type="entry name" value="ATPase_P-type_domA"/>
</dbReference>
<dbReference type="Gene3D" id="3.40.50.1000">
    <property type="entry name" value="HAD superfamily/HAD-like"/>
    <property type="match status" value="1"/>
</dbReference>
<dbReference type="SUPFAM" id="SSF81660">
    <property type="entry name" value="Metal cation-transporting ATPase, ATP-binding domain N"/>
    <property type="match status" value="1"/>
</dbReference>
<keyword evidence="9" id="KW-1278">Translocase</keyword>
<dbReference type="SUPFAM" id="SSF81653">
    <property type="entry name" value="Calcium ATPase, transduction domain A"/>
    <property type="match status" value="1"/>
</dbReference>
<accession>V3V5M6</accession>
<dbReference type="HOGENOM" id="CLU_001828_0_3_1"/>
<evidence type="ECO:0000259" key="14">
    <source>
        <dbReference type="Pfam" id="PF00122"/>
    </source>
</evidence>
<dbReference type="EMBL" id="KB096365">
    <property type="protein sequence ID" value="ESO05313.1"/>
    <property type="molecule type" value="Genomic_DNA"/>
</dbReference>
<keyword evidence="6" id="KW-0547">Nucleotide-binding</keyword>